<accession>A0A4Y4B7F4</accession>
<dbReference type="AlphaFoldDB" id="A0A4Y4B7F4"/>
<evidence type="ECO:0000256" key="1">
    <source>
        <dbReference type="SAM" id="MobiDB-lite"/>
    </source>
</evidence>
<organism evidence="2 3">
    <name type="scientific">Microbacterium maritypicum</name>
    <name type="common">Microbacterium liquefaciens</name>
    <dbReference type="NCBI Taxonomy" id="33918"/>
    <lineage>
        <taxon>Bacteria</taxon>
        <taxon>Bacillati</taxon>
        <taxon>Actinomycetota</taxon>
        <taxon>Actinomycetes</taxon>
        <taxon>Micrococcales</taxon>
        <taxon>Microbacteriaceae</taxon>
        <taxon>Microbacterium</taxon>
    </lineage>
</organism>
<dbReference type="InterPro" id="IPR045773">
    <property type="entry name" value="DUF6226"/>
</dbReference>
<dbReference type="RefSeq" id="WP_141386541.1">
    <property type="nucleotide sequence ID" value="NZ_BJNQ01000009.1"/>
</dbReference>
<reference evidence="2 3" key="1">
    <citation type="submission" date="2019-06" db="EMBL/GenBank/DDBJ databases">
        <title>Whole genome shotgun sequence of Microbacterium liquefaciens NBRC 15037.</title>
        <authorList>
            <person name="Hosoyama A."/>
            <person name="Uohara A."/>
            <person name="Ohji S."/>
            <person name="Ichikawa N."/>
        </authorList>
    </citation>
    <scope>NUCLEOTIDE SEQUENCE [LARGE SCALE GENOMIC DNA]</scope>
    <source>
        <strain evidence="2 3">NBRC 15037</strain>
    </source>
</reference>
<name>A0A4Y4B7F4_MICMQ</name>
<feature type="region of interest" description="Disordered" evidence="1">
    <location>
        <begin position="325"/>
        <end position="345"/>
    </location>
</feature>
<proteinExistence type="predicted"/>
<dbReference type="Proteomes" id="UP000317410">
    <property type="component" value="Unassembled WGS sequence"/>
</dbReference>
<evidence type="ECO:0000313" key="2">
    <source>
        <dbReference type="EMBL" id="GEC75459.1"/>
    </source>
</evidence>
<dbReference type="Pfam" id="PF19736">
    <property type="entry name" value="DUF6226"/>
    <property type="match status" value="1"/>
</dbReference>
<evidence type="ECO:0000313" key="3">
    <source>
        <dbReference type="Proteomes" id="UP000317410"/>
    </source>
</evidence>
<gene>
    <name evidence="2" type="ORF">MLI01_16040</name>
</gene>
<sequence>MTTSDLFPGTLAPMPGATASATLIWPSVESVAPARFVEGFKPFAAFARDSDADPAVLATDLFALWDFIAAHAELLDAPEMTEAASRFLGNAIAVAHPAARWRMTSEPEVGTSAMSIPVAGVLRAIVEHPEQREAFREMLASWPQADRDDLESSALAHHEVDVDLVVAPVAFARPPLAIPEFFDDDGRVIDYGSRWAGGSPPDDAYSRVSHPERFAPVLSVVDALVEHLATWYVVDVDRRVSESGARVICLRPTTGATITLTVSTESVDIEAGALFRDRAPVCTCDACDETAESVADNLEQTLLAIAAGGLREVFPVGQRRWLHTRIHTPDGSGRSSGGQPDPAIPAKRLDEAADVLGRLPDGWWPAWTLRAEPV</sequence>
<protein>
    <submittedName>
        <fullName evidence="2">Uncharacterized protein</fullName>
    </submittedName>
</protein>
<dbReference type="EMBL" id="BJNQ01000009">
    <property type="protein sequence ID" value="GEC75459.1"/>
    <property type="molecule type" value="Genomic_DNA"/>
</dbReference>
<comment type="caution">
    <text evidence="2">The sequence shown here is derived from an EMBL/GenBank/DDBJ whole genome shotgun (WGS) entry which is preliminary data.</text>
</comment>